<feature type="domain" description="PD-(D/E)XK endonuclease-like" evidence="1">
    <location>
        <begin position="636"/>
        <end position="905"/>
    </location>
</feature>
<dbReference type="SUPFAM" id="SSF52540">
    <property type="entry name" value="P-loop containing nucleoside triphosphate hydrolases"/>
    <property type="match status" value="1"/>
</dbReference>
<name>A0ABT8DEP2_9FLAO</name>
<protein>
    <submittedName>
        <fullName evidence="2">PD-(D/E)XK nuclease family protein</fullName>
    </submittedName>
</protein>
<sequence length="910" mass="104905">MKSFLEEVISTISKSNSNIFDYILILPSKRAGSFLRNILKNNATQTSFAPIILSIEEFVEDLSNLKIIDNTELLFKSYNAYLKTASFNEKEDFESYSSWAGTLLNDFNEIDRYLINDNAFFRYLTSIKTLERWGVQDSQTELINNYLQFWNGLPEFFQNLQSLLLKEKLAYQGLAYRVAASNVENYAHFNRNQKHVFIGFNALNTAEQSIIQELLKNENNQVLWDTDAYFYEDQNHSASYFIRKYLKEWKYFRNDAPIVIANNYKNPKSFNLIEVQKNISQAKYVGQLLENISEDELKKTAIVLGDENLLMPILYSLPKNIKSLNVTMGISIKNFPAVNFFELLFNIHLQSTTTYYYKEIISILNHPLGVLVVPNASEIVNTIISQNLTHLSLEDLLKFADINSHHVVLLLFDNWNDDSAIAIKNTLLLIDTIQRNHPSQSIESEVFFQLKNVFEKIEALNQKYPHLKSVRSVLRLFTELAATTSLDMEGDAYEGLQIMGVLETRVLDFENVIITSVNEGIFPSGKSNASFITYDLKQHFNLPTFSEKDAIYTYHFYRLLHRAKNITLLYNNQPDGLNAGEKSRFIRQLEVEKHPNHTIDKKIISPTVQIEPKQLKQIIKTEDVMNRLQDIAAKGFSPSSLTSYIRNPIDFYFQKILRLNELEEVEETVAYNTLGTIVHDALETFYQPLCGVALTVHHLSAMKQRIHDEITRQFKKTFRGGVFNKGKNLIIFEVAKRYISNFIDREIAEVTAGNIIKILQIETPLVMDLPIPELEFPVRIHGKVDRVDEYNGQLRIIDFKTGSVSQADVEIINWKDINLDYKFSKSFQVLTYALMMNEKSPLLNAEAGIISFKNLGSGFLKFGVKEKAGNRNKSQIITNETLENFTVELKKLIREICDPNIPFIEKEIIQ</sequence>
<dbReference type="RefSeq" id="WP_290253068.1">
    <property type="nucleotide sequence ID" value="NZ_JAUGQQ010000001.1"/>
</dbReference>
<comment type="caution">
    <text evidence="2">The sequence shown here is derived from an EMBL/GenBank/DDBJ whole genome shotgun (WGS) entry which is preliminary data.</text>
</comment>
<accession>A0ABT8DEP2</accession>
<evidence type="ECO:0000313" key="3">
    <source>
        <dbReference type="Proteomes" id="UP001244787"/>
    </source>
</evidence>
<dbReference type="InterPro" id="IPR027417">
    <property type="entry name" value="P-loop_NTPase"/>
</dbReference>
<dbReference type="Pfam" id="PF12705">
    <property type="entry name" value="PDDEXK_1"/>
    <property type="match status" value="1"/>
</dbReference>
<dbReference type="Proteomes" id="UP001244787">
    <property type="component" value="Unassembled WGS sequence"/>
</dbReference>
<gene>
    <name evidence="2" type="ORF">QRD02_01200</name>
</gene>
<reference evidence="2 3" key="1">
    <citation type="submission" date="2023-06" db="EMBL/GenBank/DDBJ databases">
        <authorList>
            <person name="Ye Y.-Q."/>
            <person name="Du Z.-J."/>
        </authorList>
    </citation>
    <scope>NUCLEOTIDE SEQUENCE [LARGE SCALE GENOMIC DNA]</scope>
    <source>
        <strain evidence="2 3">SDUM287046</strain>
    </source>
</reference>
<dbReference type="EMBL" id="JAUGQQ010000001">
    <property type="protein sequence ID" value="MDN3722984.1"/>
    <property type="molecule type" value="Genomic_DNA"/>
</dbReference>
<dbReference type="InterPro" id="IPR011604">
    <property type="entry name" value="PDDEXK-like_dom_sf"/>
</dbReference>
<dbReference type="Gene3D" id="3.90.320.10">
    <property type="match status" value="1"/>
</dbReference>
<evidence type="ECO:0000313" key="2">
    <source>
        <dbReference type="EMBL" id="MDN3722984.1"/>
    </source>
</evidence>
<dbReference type="InterPro" id="IPR011335">
    <property type="entry name" value="Restrct_endonuc-II-like"/>
</dbReference>
<proteinExistence type="predicted"/>
<evidence type="ECO:0000259" key="1">
    <source>
        <dbReference type="Pfam" id="PF12705"/>
    </source>
</evidence>
<keyword evidence="3" id="KW-1185">Reference proteome</keyword>
<organism evidence="2 3">
    <name type="scientific">Aequorivita aurantiaca</name>
    <dbReference type="NCBI Taxonomy" id="3053356"/>
    <lineage>
        <taxon>Bacteria</taxon>
        <taxon>Pseudomonadati</taxon>
        <taxon>Bacteroidota</taxon>
        <taxon>Flavobacteriia</taxon>
        <taxon>Flavobacteriales</taxon>
        <taxon>Flavobacteriaceae</taxon>
        <taxon>Aequorivita</taxon>
    </lineage>
</organism>
<dbReference type="InterPro" id="IPR038726">
    <property type="entry name" value="PDDEXK_AddAB-type"/>
</dbReference>
<dbReference type="SUPFAM" id="SSF52980">
    <property type="entry name" value="Restriction endonuclease-like"/>
    <property type="match status" value="1"/>
</dbReference>